<comment type="similarity">
    <text evidence="1">Belongs to the myoviridae tail sheath protein family.</text>
</comment>
<dbReference type="RefSeq" id="WP_110752044.1">
    <property type="nucleotide sequence ID" value="NZ_QJTF01000012.1"/>
</dbReference>
<comment type="caution">
    <text evidence="4">The sequence shown here is derived from an EMBL/GenBank/DDBJ whole genome shotgun (WGS) entry which is preliminary data.</text>
</comment>
<dbReference type="Pfam" id="PF04984">
    <property type="entry name" value="Phage_sheath_1"/>
    <property type="match status" value="1"/>
</dbReference>
<evidence type="ECO:0000256" key="1">
    <source>
        <dbReference type="ARBA" id="ARBA00008005"/>
    </source>
</evidence>
<dbReference type="InterPro" id="IPR020287">
    <property type="entry name" value="Tail_sheath_C"/>
</dbReference>
<evidence type="ECO:0000259" key="2">
    <source>
        <dbReference type="Pfam" id="PF04984"/>
    </source>
</evidence>
<dbReference type="AlphaFoldDB" id="A0A318T474"/>
<evidence type="ECO:0000313" key="5">
    <source>
        <dbReference type="Proteomes" id="UP000247454"/>
    </source>
</evidence>
<reference evidence="4 5" key="1">
    <citation type="submission" date="2018-06" db="EMBL/GenBank/DDBJ databases">
        <title>Genomic Encyclopedia of Type Strains, Phase III (KMG-III): the genomes of soil and plant-associated and newly described type strains.</title>
        <authorList>
            <person name="Whitman W."/>
        </authorList>
    </citation>
    <scope>NUCLEOTIDE SEQUENCE [LARGE SCALE GENOMIC DNA]</scope>
    <source>
        <strain evidence="4 5">ORS 1419</strain>
    </source>
</reference>
<dbReference type="OrthoDB" id="9767864at2"/>
<dbReference type="InterPro" id="IPR035089">
    <property type="entry name" value="Phage_sheath_subtilisin"/>
</dbReference>
<evidence type="ECO:0000313" key="4">
    <source>
        <dbReference type="EMBL" id="PYE87504.1"/>
    </source>
</evidence>
<dbReference type="PANTHER" id="PTHR35861">
    <property type="match status" value="1"/>
</dbReference>
<keyword evidence="5" id="KW-1185">Reference proteome</keyword>
<sequence>MAATFHHGPEVVEHKDGVTVVRDVKSAVTYVNGTAPIHDVHDTAQKRAGYINKRMIVRSHLEASAAFGPHKAGYTIPAALDAIFDQGDGGTIIVNNVFDPDTHKDGAAPDPSKVTTQEINGTITPAGQATGFSGAYECYNKFGYFPKLLIAPGYSPAATVRAEMDVVAHRLNALAIADLPLGLTKQQAVEARGATGIANTSSARTILTYPHVVIEDTAGAAETRLDPLSSRLAGVIIATDLEQGWHHSSSNREIKGIVDLEVPINFYPSDYQNDTNFLNEAGIVTAMRSFATGFRTFGNRSAAFPSSSHVENFIHARRILDMTHEAIIFFLMNYVDRLGTRQNVEAAEEGVNAYLRSKVGEGVFYGASFRFDRTKNTPEQIADGRFFYRLECHPISVMERITVDSYVDTKFIADALSLAA</sequence>
<dbReference type="Gene3D" id="3.40.50.11780">
    <property type="match status" value="1"/>
</dbReference>
<gene>
    <name evidence="4" type="ORF">C7477_1125</name>
</gene>
<dbReference type="InterPro" id="IPR052042">
    <property type="entry name" value="Tail_sheath_structural"/>
</dbReference>
<dbReference type="EMBL" id="QJTF01000012">
    <property type="protein sequence ID" value="PYE87504.1"/>
    <property type="molecule type" value="Genomic_DNA"/>
</dbReference>
<dbReference type="Pfam" id="PF17482">
    <property type="entry name" value="Phage_sheath_1C"/>
    <property type="match status" value="1"/>
</dbReference>
<feature type="domain" description="Tail sheath protein C-terminal" evidence="3">
    <location>
        <begin position="312"/>
        <end position="407"/>
    </location>
</feature>
<protein>
    <submittedName>
        <fullName evidence="4">Uncharacterized protein</fullName>
    </submittedName>
</protein>
<dbReference type="PANTHER" id="PTHR35861:SF1">
    <property type="entry name" value="PHAGE TAIL SHEATH PROTEIN"/>
    <property type="match status" value="1"/>
</dbReference>
<name>A0A318T474_9HYPH</name>
<accession>A0A318T474</accession>
<evidence type="ECO:0000259" key="3">
    <source>
        <dbReference type="Pfam" id="PF17482"/>
    </source>
</evidence>
<feature type="domain" description="Tail sheath protein subtilisin-like" evidence="2">
    <location>
        <begin position="142"/>
        <end position="301"/>
    </location>
</feature>
<proteinExistence type="inferred from homology"/>
<organism evidence="4 5">
    <name type="scientific">Phyllobacterium leguminum</name>
    <dbReference type="NCBI Taxonomy" id="314237"/>
    <lineage>
        <taxon>Bacteria</taxon>
        <taxon>Pseudomonadati</taxon>
        <taxon>Pseudomonadota</taxon>
        <taxon>Alphaproteobacteria</taxon>
        <taxon>Hyphomicrobiales</taxon>
        <taxon>Phyllobacteriaceae</taxon>
        <taxon>Phyllobacterium</taxon>
    </lineage>
</organism>
<dbReference type="Proteomes" id="UP000247454">
    <property type="component" value="Unassembled WGS sequence"/>
</dbReference>